<keyword evidence="1" id="KW-0812">Transmembrane</keyword>
<accession>A0A2A2FGY1</accession>
<evidence type="ECO:0000256" key="1">
    <source>
        <dbReference type="SAM" id="Phobius"/>
    </source>
</evidence>
<gene>
    <name evidence="2" type="ORF">CK500_05690</name>
</gene>
<protein>
    <submittedName>
        <fullName evidence="2">Hydrolase</fullName>
    </submittedName>
</protein>
<comment type="caution">
    <text evidence="2">The sequence shown here is derived from an EMBL/GenBank/DDBJ whole genome shotgun (WGS) entry which is preliminary data.</text>
</comment>
<dbReference type="AlphaFoldDB" id="A0A2A2FGY1"/>
<reference evidence="2 3" key="1">
    <citation type="submission" date="2017-08" db="EMBL/GenBank/DDBJ databases">
        <title>The strain WRN001 was isolated from Binhai saline alkaline soil, Tianjin, China.</title>
        <authorList>
            <person name="Liu D."/>
            <person name="Zhang G."/>
        </authorList>
    </citation>
    <scope>NUCLEOTIDE SEQUENCE [LARGE SCALE GENOMIC DNA]</scope>
    <source>
        <strain evidence="2 3">WN019</strain>
    </source>
</reference>
<dbReference type="GO" id="GO:0016787">
    <property type="term" value="F:hydrolase activity"/>
    <property type="evidence" value="ECO:0007669"/>
    <property type="project" value="UniProtKB-KW"/>
</dbReference>
<dbReference type="InterPro" id="IPR007404">
    <property type="entry name" value="YdjM-like"/>
</dbReference>
<dbReference type="Pfam" id="PF04307">
    <property type="entry name" value="YdjM"/>
    <property type="match status" value="1"/>
</dbReference>
<proteinExistence type="predicted"/>
<feature type="transmembrane region" description="Helical" evidence="1">
    <location>
        <begin position="151"/>
        <end position="167"/>
    </location>
</feature>
<evidence type="ECO:0000313" key="3">
    <source>
        <dbReference type="Proteomes" id="UP000218083"/>
    </source>
</evidence>
<sequence>MYWRGHVGIALLAYAPVAAAVRVAGEPGLAVLGAAVAVAFATVPDLDHRLPVAHRGPTHTVGFVVATGTVVAVAGGLVFPARGGINLLASGGSALPAWTPVFAGGVATLSLCSHVAADAITPMGIRPFRPLSTWHVTFDLTPAANPRANRLFLGLGVAALALSVALTP</sequence>
<dbReference type="EMBL" id="NSKC01000003">
    <property type="protein sequence ID" value="PAU83927.1"/>
    <property type="molecule type" value="Genomic_DNA"/>
</dbReference>
<dbReference type="Proteomes" id="UP000218083">
    <property type="component" value="Unassembled WGS sequence"/>
</dbReference>
<keyword evidence="2" id="KW-0378">Hydrolase</keyword>
<feature type="transmembrane region" description="Helical" evidence="1">
    <location>
        <begin position="58"/>
        <end position="81"/>
    </location>
</feature>
<organism evidence="2 3">
    <name type="scientific">Halorubrum salipaludis</name>
    <dbReference type="NCBI Taxonomy" id="2032630"/>
    <lineage>
        <taxon>Archaea</taxon>
        <taxon>Methanobacteriati</taxon>
        <taxon>Methanobacteriota</taxon>
        <taxon>Stenosarchaea group</taxon>
        <taxon>Halobacteria</taxon>
        <taxon>Halobacteriales</taxon>
        <taxon>Haloferacaceae</taxon>
        <taxon>Halorubrum</taxon>
    </lineage>
</organism>
<name>A0A2A2FGY1_9EURY</name>
<keyword evidence="1" id="KW-1133">Transmembrane helix</keyword>
<keyword evidence="1" id="KW-0472">Membrane</keyword>
<feature type="transmembrane region" description="Helical" evidence="1">
    <location>
        <begin position="29"/>
        <end position="46"/>
    </location>
</feature>
<keyword evidence="3" id="KW-1185">Reference proteome</keyword>
<evidence type="ECO:0000313" key="2">
    <source>
        <dbReference type="EMBL" id="PAU83927.1"/>
    </source>
</evidence>
<dbReference type="OrthoDB" id="118042at2157"/>
<dbReference type="RefSeq" id="WP_095636292.1">
    <property type="nucleotide sequence ID" value="NZ_NSKC01000003.1"/>
</dbReference>